<feature type="domain" description="IraD/Gp25-like" evidence="1">
    <location>
        <begin position="68"/>
        <end position="162"/>
    </location>
</feature>
<sequence>MLPNQRIDRPTSSLLDRLIGNHDGADVAVRFARSQAAGEETSAMASSIVPSSNATITRRQQRKQIGILRTQIQRDLLALFATRRLSEDTDLEAWPLVRNSVLNYGIPDLSGSTGSSINTGKLQQELTSVIKSFEPRLRPDTLTVTCRVNEFSIGDLTVDIEALFGPADGLETFAMGIAINLGSGQCHATDPSQIRRAG</sequence>
<dbReference type="PANTHER" id="PTHR38595:SF1">
    <property type="entry name" value="TYPE VI SECRETION SYSTEM COMPONENT TSSE1"/>
    <property type="match status" value="1"/>
</dbReference>
<dbReference type="RefSeq" id="WP_145169522.1">
    <property type="nucleotide sequence ID" value="NZ_CP036525.1"/>
</dbReference>
<dbReference type="InterPro" id="IPR053176">
    <property type="entry name" value="T6SS_TssE1-like"/>
</dbReference>
<proteinExistence type="predicted"/>
<dbReference type="InterPro" id="IPR007048">
    <property type="entry name" value="IraD/Gp25-like"/>
</dbReference>
<gene>
    <name evidence="2" type="ORF">K227x_23540</name>
</gene>
<evidence type="ECO:0000259" key="1">
    <source>
        <dbReference type="Pfam" id="PF04965"/>
    </source>
</evidence>
<dbReference type="PANTHER" id="PTHR38595">
    <property type="entry name" value="CYTOPLASMIC PROTEIN-RELATED"/>
    <property type="match status" value="1"/>
</dbReference>
<dbReference type="EMBL" id="CP036525">
    <property type="protein sequence ID" value="QDT03968.1"/>
    <property type="molecule type" value="Genomic_DNA"/>
</dbReference>
<reference evidence="2 3" key="1">
    <citation type="submission" date="2019-02" db="EMBL/GenBank/DDBJ databases">
        <title>Deep-cultivation of Planctomycetes and their phenomic and genomic characterization uncovers novel biology.</title>
        <authorList>
            <person name="Wiegand S."/>
            <person name="Jogler M."/>
            <person name="Boedeker C."/>
            <person name="Pinto D."/>
            <person name="Vollmers J."/>
            <person name="Rivas-Marin E."/>
            <person name="Kohn T."/>
            <person name="Peeters S.H."/>
            <person name="Heuer A."/>
            <person name="Rast P."/>
            <person name="Oberbeckmann S."/>
            <person name="Bunk B."/>
            <person name="Jeske O."/>
            <person name="Meyerdierks A."/>
            <person name="Storesund J.E."/>
            <person name="Kallscheuer N."/>
            <person name="Luecker S."/>
            <person name="Lage O.M."/>
            <person name="Pohl T."/>
            <person name="Merkel B.J."/>
            <person name="Hornburger P."/>
            <person name="Mueller R.-W."/>
            <person name="Bruemmer F."/>
            <person name="Labrenz M."/>
            <person name="Spormann A.M."/>
            <person name="Op den Camp H."/>
            <person name="Overmann J."/>
            <person name="Amann R."/>
            <person name="Jetten M.S.M."/>
            <person name="Mascher T."/>
            <person name="Medema M.H."/>
            <person name="Devos D.P."/>
            <person name="Kaster A.-K."/>
            <person name="Ovreas L."/>
            <person name="Rohde M."/>
            <person name="Galperin M.Y."/>
            <person name="Jogler C."/>
        </authorList>
    </citation>
    <scope>NUCLEOTIDE SEQUENCE [LARGE SCALE GENOMIC DNA]</scope>
    <source>
        <strain evidence="2 3">K22_7</strain>
    </source>
</reference>
<dbReference type="OrthoDB" id="271327at2"/>
<organism evidence="2 3">
    <name type="scientific">Rubripirellula lacrimiformis</name>
    <dbReference type="NCBI Taxonomy" id="1930273"/>
    <lineage>
        <taxon>Bacteria</taxon>
        <taxon>Pseudomonadati</taxon>
        <taxon>Planctomycetota</taxon>
        <taxon>Planctomycetia</taxon>
        <taxon>Pirellulales</taxon>
        <taxon>Pirellulaceae</taxon>
        <taxon>Rubripirellula</taxon>
    </lineage>
</organism>
<protein>
    <submittedName>
        <fullName evidence="2">Gene 25-like lysozyme</fullName>
    </submittedName>
</protein>
<name>A0A517NAC7_9BACT</name>
<dbReference type="AlphaFoldDB" id="A0A517NAC7"/>
<keyword evidence="3" id="KW-1185">Reference proteome</keyword>
<dbReference type="Pfam" id="PF04965">
    <property type="entry name" value="GPW_gp25"/>
    <property type="match status" value="1"/>
</dbReference>
<dbReference type="KEGG" id="rlc:K227x_23540"/>
<accession>A0A517NAC7</accession>
<dbReference type="SUPFAM" id="SSF160719">
    <property type="entry name" value="gpW/gp25-like"/>
    <property type="match status" value="1"/>
</dbReference>
<dbReference type="Proteomes" id="UP000318538">
    <property type="component" value="Chromosome"/>
</dbReference>
<evidence type="ECO:0000313" key="3">
    <source>
        <dbReference type="Proteomes" id="UP000318538"/>
    </source>
</evidence>
<evidence type="ECO:0000313" key="2">
    <source>
        <dbReference type="EMBL" id="QDT03968.1"/>
    </source>
</evidence>